<organism evidence="2 3">
    <name type="scientific">Bombardia bombarda</name>
    <dbReference type="NCBI Taxonomy" id="252184"/>
    <lineage>
        <taxon>Eukaryota</taxon>
        <taxon>Fungi</taxon>
        <taxon>Dikarya</taxon>
        <taxon>Ascomycota</taxon>
        <taxon>Pezizomycotina</taxon>
        <taxon>Sordariomycetes</taxon>
        <taxon>Sordariomycetidae</taxon>
        <taxon>Sordariales</taxon>
        <taxon>Lasiosphaeriaceae</taxon>
        <taxon>Bombardia</taxon>
    </lineage>
</organism>
<feature type="region of interest" description="Disordered" evidence="1">
    <location>
        <begin position="146"/>
        <end position="187"/>
    </location>
</feature>
<dbReference type="AlphaFoldDB" id="A0AA39X224"/>
<name>A0AA39X224_9PEZI</name>
<dbReference type="Proteomes" id="UP001174934">
    <property type="component" value="Unassembled WGS sequence"/>
</dbReference>
<proteinExistence type="predicted"/>
<evidence type="ECO:0000313" key="2">
    <source>
        <dbReference type="EMBL" id="KAK0625380.1"/>
    </source>
</evidence>
<keyword evidence="3" id="KW-1185">Reference proteome</keyword>
<gene>
    <name evidence="2" type="ORF">B0T17DRAFT_272026</name>
</gene>
<evidence type="ECO:0000313" key="3">
    <source>
        <dbReference type="Proteomes" id="UP001174934"/>
    </source>
</evidence>
<evidence type="ECO:0000256" key="1">
    <source>
        <dbReference type="SAM" id="MobiDB-lite"/>
    </source>
</evidence>
<protein>
    <submittedName>
        <fullName evidence="2">Uncharacterized protein</fullName>
    </submittedName>
</protein>
<dbReference type="EMBL" id="JAULSR010000003">
    <property type="protein sequence ID" value="KAK0625380.1"/>
    <property type="molecule type" value="Genomic_DNA"/>
</dbReference>
<comment type="caution">
    <text evidence="2">The sequence shown here is derived from an EMBL/GenBank/DDBJ whole genome shotgun (WGS) entry which is preliminary data.</text>
</comment>
<accession>A0AA39X224</accession>
<sequence>MDCGLFPFPRLRLSTTAFLSVSSLCPVSPTVETKDDSYMYAWFRARCGGGTRRNPTACHAVCCVREADHGAWGWAGLGWECDIGGLCLGVTGQCERKDLLAAAHRLRAGGCRLSPPTWKANRRKKIVQSLIAEFDAQFSPGRRLPVPQFQFPSGGQGNSRNGRNPEGPYSERGHTDSRQLPTYGCRF</sequence>
<reference evidence="2" key="1">
    <citation type="submission" date="2023-06" db="EMBL/GenBank/DDBJ databases">
        <title>Genome-scale phylogeny and comparative genomics of the fungal order Sordariales.</title>
        <authorList>
            <consortium name="Lawrence Berkeley National Laboratory"/>
            <person name="Hensen N."/>
            <person name="Bonometti L."/>
            <person name="Westerberg I."/>
            <person name="Brannstrom I.O."/>
            <person name="Guillou S."/>
            <person name="Cros-Aarteil S."/>
            <person name="Calhoun S."/>
            <person name="Haridas S."/>
            <person name="Kuo A."/>
            <person name="Mondo S."/>
            <person name="Pangilinan J."/>
            <person name="Riley R."/>
            <person name="LaButti K."/>
            <person name="Andreopoulos B."/>
            <person name="Lipzen A."/>
            <person name="Chen C."/>
            <person name="Yanf M."/>
            <person name="Daum C."/>
            <person name="Ng V."/>
            <person name="Clum A."/>
            <person name="Steindorff A."/>
            <person name="Ohm R."/>
            <person name="Martin F."/>
            <person name="Silar P."/>
            <person name="Natvig D."/>
            <person name="Lalanne C."/>
            <person name="Gautier V."/>
            <person name="Ament-velasquez S.L."/>
            <person name="Kruys A."/>
            <person name="Hutchinson M.I."/>
            <person name="Powell A.J."/>
            <person name="Barry K."/>
            <person name="Miller A.N."/>
            <person name="Grigoriev I.V."/>
            <person name="Debuchy R."/>
            <person name="Gladieux P."/>
            <person name="Thoren M.H."/>
            <person name="Johannesson H."/>
        </authorList>
    </citation>
    <scope>NUCLEOTIDE SEQUENCE</scope>
    <source>
        <strain evidence="2">SMH3391-2</strain>
    </source>
</reference>